<sequence>MAESSSSSPFTPASFNDYNNSLQTVALTATKRGAQLPADISFHRTIDRAFGRELDACSARVLSLTNRLLALAASVHGSNAKSKGKARLESAEDVLDDFRALVVDPMDQLLERADICLDEVLGRTKPPAIAVNPTPTTMQKKKAKIPPKGRLDPALQHASHLPKPQLRFARKVDNSPHTIWQPTLQHKYHAQVPLGYNLNDAIDVDMDGEGDELSVPSALHPYRYEITHTPYPSHMFAPAEPIAPASFDVTPFTWVDTPAHFSAMLERLRDAREIAVDLEYHSYRTFGGFVCLMQLSTREADWVVDTLALRDDMEALNEVFTDPRIVKVLHGAESDIVWLQQDFNLYIVNLFDTHHASKVLDFPRHNLATLLEMYCDFIADKRYQLADWRIRPLPEEMLAYARSDTHFLLFIFDNLRNALLDRGQSLSSSQSCAETPSASTSLSGAPTTDPQALIREVLSRSETTALRVYAKEGYDAAGGTGPGGWDNLARKWNKGALMAAAELEGVKDSVYAVQRAVYRCVHTWRDRVARVEDESTRYVLANHYLFVLAEQPPADMAALLRTLRSVPPVVQRRAKELLGAIRTAVASALAPSTSGSPPAISGDAEFSSGISALENTAISTARVAEMPQSIADDDAAVPSPPMLILSVVIGCCGEGSRKVRPAATNKASIASASASSLFGATLAPTSGRDSVKEEVRVSYSATRSALFDERVTSISRTSETARGSRFQEVVARIHGTLVIAPTMPKLAAIPSKAGAEMVEAVEEAAGSAQIEGQAEIPFIPAAQRTSAKMETVDDTIVVVGQARAKKRKRAPPRTAAIEVESFDYSTASNILDEGFDGDAAEEAGTKKQKKKARQMKGAAGYQYGEFPAPPKALSQPKSGNQSRTFR</sequence>
<reference evidence="11 12" key="1">
    <citation type="journal article" date="2016" name="Mol. Biol. Evol.">
        <title>Comparative Genomics of Early-Diverging Mushroom-Forming Fungi Provides Insights into the Origins of Lignocellulose Decay Capabilities.</title>
        <authorList>
            <person name="Nagy L.G."/>
            <person name="Riley R."/>
            <person name="Tritt A."/>
            <person name="Adam C."/>
            <person name="Daum C."/>
            <person name="Floudas D."/>
            <person name="Sun H."/>
            <person name="Yadav J.S."/>
            <person name="Pangilinan J."/>
            <person name="Larsson K.H."/>
            <person name="Matsuura K."/>
            <person name="Barry K."/>
            <person name="Labutti K."/>
            <person name="Kuo R."/>
            <person name="Ohm R.A."/>
            <person name="Bhattacharya S.S."/>
            <person name="Shirouzu T."/>
            <person name="Yoshinaga Y."/>
            <person name="Martin F.M."/>
            <person name="Grigoriev I.V."/>
            <person name="Hibbett D.S."/>
        </authorList>
    </citation>
    <scope>NUCLEOTIDE SEQUENCE [LARGE SCALE GENOMIC DNA]</scope>
    <source>
        <strain evidence="11 12">93-53</strain>
    </source>
</reference>
<dbReference type="InterPro" id="IPR044876">
    <property type="entry name" value="HRDC_dom_sf"/>
</dbReference>
<keyword evidence="5" id="KW-0271">Exosome</keyword>
<dbReference type="GO" id="GO:0071038">
    <property type="term" value="P:TRAMP-dependent tRNA surveillance pathway"/>
    <property type="evidence" value="ECO:0007669"/>
    <property type="project" value="TreeGrafter"/>
</dbReference>
<dbReference type="Gene3D" id="1.10.150.80">
    <property type="entry name" value="HRDC domain"/>
    <property type="match status" value="1"/>
</dbReference>
<dbReference type="InterPro" id="IPR036397">
    <property type="entry name" value="RNaseH_sf"/>
</dbReference>
<dbReference type="PANTHER" id="PTHR12124">
    <property type="entry name" value="POLYMYOSITIS/SCLERODERMA AUTOANTIGEN-RELATED"/>
    <property type="match status" value="1"/>
</dbReference>
<dbReference type="EMBL" id="KV427606">
    <property type="protein sequence ID" value="KZT11760.1"/>
    <property type="molecule type" value="Genomic_DNA"/>
</dbReference>
<dbReference type="GO" id="GO:0003727">
    <property type="term" value="F:single-stranded RNA binding"/>
    <property type="evidence" value="ECO:0007669"/>
    <property type="project" value="TreeGrafter"/>
</dbReference>
<dbReference type="GO" id="GO:0071039">
    <property type="term" value="P:nuclear polyadenylation-dependent CUT catabolic process"/>
    <property type="evidence" value="ECO:0007669"/>
    <property type="project" value="TreeGrafter"/>
</dbReference>
<dbReference type="InterPro" id="IPR002121">
    <property type="entry name" value="HRDC_dom"/>
</dbReference>
<dbReference type="Pfam" id="PF00570">
    <property type="entry name" value="HRDC"/>
    <property type="match status" value="1"/>
</dbReference>
<dbReference type="InterPro" id="IPR049559">
    <property type="entry name" value="Rrp6p-like_exo"/>
</dbReference>
<evidence type="ECO:0000256" key="2">
    <source>
        <dbReference type="ARBA" id="ARBA00022552"/>
    </source>
</evidence>
<dbReference type="FunCoup" id="A0A165HI39">
    <property type="interactions" value="809"/>
</dbReference>
<keyword evidence="4" id="KW-0378">Hydrolase</keyword>
<feature type="region of interest" description="Disordered" evidence="9">
    <location>
        <begin position="128"/>
        <end position="148"/>
    </location>
</feature>
<evidence type="ECO:0000256" key="7">
    <source>
        <dbReference type="ARBA" id="ARBA00023242"/>
    </source>
</evidence>
<evidence type="ECO:0000256" key="3">
    <source>
        <dbReference type="ARBA" id="ARBA00022722"/>
    </source>
</evidence>
<feature type="region of interest" description="Disordered" evidence="9">
    <location>
        <begin position="834"/>
        <end position="886"/>
    </location>
</feature>
<evidence type="ECO:0000256" key="4">
    <source>
        <dbReference type="ARBA" id="ARBA00022801"/>
    </source>
</evidence>
<feature type="domain" description="HRDC" evidence="10">
    <location>
        <begin position="511"/>
        <end position="591"/>
    </location>
</feature>
<dbReference type="RefSeq" id="XP_040769408.1">
    <property type="nucleotide sequence ID" value="XM_040910441.1"/>
</dbReference>
<evidence type="ECO:0000256" key="6">
    <source>
        <dbReference type="ARBA" id="ARBA00022839"/>
    </source>
</evidence>
<dbReference type="GO" id="GO:0071051">
    <property type="term" value="P:poly(A)-dependent snoRNA 3'-end processing"/>
    <property type="evidence" value="ECO:0007669"/>
    <property type="project" value="TreeGrafter"/>
</dbReference>
<comment type="subcellular location">
    <subcellularLocation>
        <location evidence="1">Nucleus</location>
    </subcellularLocation>
</comment>
<dbReference type="GO" id="GO:0000166">
    <property type="term" value="F:nucleotide binding"/>
    <property type="evidence" value="ECO:0007669"/>
    <property type="project" value="InterPro"/>
</dbReference>
<dbReference type="GO" id="GO:0000175">
    <property type="term" value="F:3'-5'-RNA exonuclease activity"/>
    <property type="evidence" value="ECO:0007669"/>
    <property type="project" value="InterPro"/>
</dbReference>
<dbReference type="GO" id="GO:0005730">
    <property type="term" value="C:nucleolus"/>
    <property type="evidence" value="ECO:0007669"/>
    <property type="project" value="TreeGrafter"/>
</dbReference>
<dbReference type="STRING" id="1314785.A0A165HI39"/>
<keyword evidence="12" id="KW-1185">Reference proteome</keyword>
<dbReference type="FunFam" id="1.10.150.80:FF:000001">
    <property type="entry name" value="Putative exosome component 10"/>
    <property type="match status" value="1"/>
</dbReference>
<evidence type="ECO:0000256" key="8">
    <source>
        <dbReference type="ARBA" id="ARBA00043957"/>
    </source>
</evidence>
<dbReference type="GO" id="GO:0000467">
    <property type="term" value="P:exonucleolytic trimming to generate mature 3'-end of 5.8S rRNA from tricistronic rRNA transcript (SSU-rRNA, 5.8S rRNA, LSU-rRNA)"/>
    <property type="evidence" value="ECO:0007669"/>
    <property type="project" value="InterPro"/>
</dbReference>
<dbReference type="SMART" id="SM00474">
    <property type="entry name" value="35EXOc"/>
    <property type="match status" value="1"/>
</dbReference>
<dbReference type="InParanoid" id="A0A165HI39"/>
<dbReference type="GO" id="GO:0000176">
    <property type="term" value="C:nuclear exosome (RNase complex)"/>
    <property type="evidence" value="ECO:0007669"/>
    <property type="project" value="InterPro"/>
</dbReference>
<organism evidence="11 12">
    <name type="scientific">Laetiporus sulphureus 93-53</name>
    <dbReference type="NCBI Taxonomy" id="1314785"/>
    <lineage>
        <taxon>Eukaryota</taxon>
        <taxon>Fungi</taxon>
        <taxon>Dikarya</taxon>
        <taxon>Basidiomycota</taxon>
        <taxon>Agaricomycotina</taxon>
        <taxon>Agaricomycetes</taxon>
        <taxon>Polyporales</taxon>
        <taxon>Laetiporus</taxon>
    </lineage>
</organism>
<dbReference type="PROSITE" id="PS50967">
    <property type="entry name" value="HRDC"/>
    <property type="match status" value="1"/>
</dbReference>
<dbReference type="InterPro" id="IPR012588">
    <property type="entry name" value="Exosome-assoc_fac_Rrp6_N"/>
</dbReference>
<dbReference type="InterPro" id="IPR002562">
    <property type="entry name" value="3'-5'_exonuclease_dom"/>
</dbReference>
<accession>A0A165HI39</accession>
<dbReference type="GeneID" id="63827470"/>
<feature type="region of interest" description="Disordered" evidence="9">
    <location>
        <begin position="428"/>
        <end position="449"/>
    </location>
</feature>
<dbReference type="AlphaFoldDB" id="A0A165HI39"/>
<dbReference type="InterPro" id="IPR045092">
    <property type="entry name" value="Rrp6-like"/>
</dbReference>
<protein>
    <recommendedName>
        <fullName evidence="10">HRDC domain-containing protein</fullName>
    </recommendedName>
</protein>
<dbReference type="SUPFAM" id="SSF53098">
    <property type="entry name" value="Ribonuclease H-like"/>
    <property type="match status" value="1"/>
</dbReference>
<dbReference type="GO" id="GO:0071044">
    <property type="term" value="P:histone mRNA catabolic process"/>
    <property type="evidence" value="ECO:0007669"/>
    <property type="project" value="TreeGrafter"/>
</dbReference>
<evidence type="ECO:0000256" key="1">
    <source>
        <dbReference type="ARBA" id="ARBA00004123"/>
    </source>
</evidence>
<keyword evidence="6" id="KW-0269">Exonuclease</keyword>
<evidence type="ECO:0000256" key="5">
    <source>
        <dbReference type="ARBA" id="ARBA00022835"/>
    </source>
</evidence>
<dbReference type="Gene3D" id="3.30.420.10">
    <property type="entry name" value="Ribonuclease H-like superfamily/Ribonuclease H"/>
    <property type="match status" value="1"/>
</dbReference>
<dbReference type="GO" id="GO:0071035">
    <property type="term" value="P:nuclear polyadenylation-dependent rRNA catabolic process"/>
    <property type="evidence" value="ECO:0007669"/>
    <property type="project" value="TreeGrafter"/>
</dbReference>
<keyword evidence="2" id="KW-0698">rRNA processing</keyword>
<keyword evidence="7" id="KW-0539">Nucleus</keyword>
<dbReference type="GO" id="GO:0071036">
    <property type="term" value="P:nuclear polyadenylation-dependent snoRNA catabolic process"/>
    <property type="evidence" value="ECO:0007669"/>
    <property type="project" value="TreeGrafter"/>
</dbReference>
<evidence type="ECO:0000256" key="9">
    <source>
        <dbReference type="SAM" id="MobiDB-lite"/>
    </source>
</evidence>
<evidence type="ECO:0000313" key="11">
    <source>
        <dbReference type="EMBL" id="KZT11760.1"/>
    </source>
</evidence>
<keyword evidence="3" id="KW-0540">Nuclease</keyword>
<dbReference type="Proteomes" id="UP000076871">
    <property type="component" value="Unassembled WGS sequence"/>
</dbReference>
<dbReference type="InterPro" id="IPR010997">
    <property type="entry name" value="HRDC-like_sf"/>
</dbReference>
<name>A0A165HI39_9APHY</name>
<gene>
    <name evidence="11" type="ORF">LAESUDRAFT_733747</name>
</gene>
<dbReference type="GO" id="GO:0071040">
    <property type="term" value="P:nuclear polyadenylation-dependent antisense transcript catabolic process"/>
    <property type="evidence" value="ECO:0007669"/>
    <property type="project" value="TreeGrafter"/>
</dbReference>
<dbReference type="GO" id="GO:0071037">
    <property type="term" value="P:nuclear polyadenylation-dependent snRNA catabolic process"/>
    <property type="evidence" value="ECO:0007669"/>
    <property type="project" value="TreeGrafter"/>
</dbReference>
<dbReference type="SUPFAM" id="SSF47819">
    <property type="entry name" value="HRDC-like"/>
    <property type="match status" value="1"/>
</dbReference>
<dbReference type="Pfam" id="PF08066">
    <property type="entry name" value="PMC2NT"/>
    <property type="match status" value="1"/>
</dbReference>
<dbReference type="Pfam" id="PF01612">
    <property type="entry name" value="DNA_pol_A_exo1"/>
    <property type="match status" value="1"/>
</dbReference>
<comment type="similarity">
    <text evidence="8">Belongs to the exosome component 10/RRP6 family.</text>
</comment>
<proteinExistence type="inferred from homology"/>
<dbReference type="OrthoDB" id="2250022at2759"/>
<dbReference type="CDD" id="cd06147">
    <property type="entry name" value="Rrp6p_like_exo"/>
    <property type="match status" value="1"/>
</dbReference>
<feature type="compositionally biased region" description="Polar residues" evidence="9">
    <location>
        <begin position="875"/>
        <end position="886"/>
    </location>
</feature>
<evidence type="ECO:0000313" key="12">
    <source>
        <dbReference type="Proteomes" id="UP000076871"/>
    </source>
</evidence>
<dbReference type="FunFam" id="3.30.420.10:FF:000059">
    <property type="entry name" value="Exosome complex exonuclease Rrp6"/>
    <property type="match status" value="1"/>
</dbReference>
<dbReference type="PANTHER" id="PTHR12124:SF47">
    <property type="entry name" value="EXOSOME COMPONENT 10"/>
    <property type="match status" value="1"/>
</dbReference>
<evidence type="ECO:0000259" key="10">
    <source>
        <dbReference type="PROSITE" id="PS50967"/>
    </source>
</evidence>
<dbReference type="InterPro" id="IPR012337">
    <property type="entry name" value="RNaseH-like_sf"/>
</dbReference>